<dbReference type="EMBL" id="JBGFUD010008497">
    <property type="protein sequence ID" value="MFH4982106.1"/>
    <property type="molecule type" value="Genomic_DNA"/>
</dbReference>
<evidence type="ECO:0000313" key="3">
    <source>
        <dbReference type="Proteomes" id="UP001608902"/>
    </source>
</evidence>
<evidence type="ECO:0000256" key="1">
    <source>
        <dbReference type="SAM" id="Coils"/>
    </source>
</evidence>
<dbReference type="Proteomes" id="UP001608902">
    <property type="component" value="Unassembled WGS sequence"/>
</dbReference>
<proteinExistence type="predicted"/>
<dbReference type="AlphaFoldDB" id="A0ABD6EX95"/>
<feature type="coiled-coil region" evidence="1">
    <location>
        <begin position="13"/>
        <end position="181"/>
    </location>
</feature>
<dbReference type="Gene3D" id="1.10.287.2610">
    <property type="match status" value="1"/>
</dbReference>
<gene>
    <name evidence="2" type="ORF">AB6A40_008815</name>
</gene>
<reference evidence="2 3" key="1">
    <citation type="submission" date="2024-08" db="EMBL/GenBank/DDBJ databases">
        <title>Gnathostoma spinigerum genome.</title>
        <authorList>
            <person name="Gonzalez-Bertolin B."/>
            <person name="Monzon S."/>
            <person name="Zaballos A."/>
            <person name="Jimenez P."/>
            <person name="Dekumyoy P."/>
            <person name="Varona S."/>
            <person name="Cuesta I."/>
            <person name="Sumanam S."/>
            <person name="Adisakwattana P."/>
            <person name="Gasser R.B."/>
            <person name="Hernandez-Gonzalez A."/>
            <person name="Young N.D."/>
            <person name="Perteguer M.J."/>
        </authorList>
    </citation>
    <scope>NUCLEOTIDE SEQUENCE [LARGE SCALE GENOMIC DNA]</scope>
    <source>
        <strain evidence="2">AL3</strain>
        <tissue evidence="2">Liver</tissue>
    </source>
</reference>
<name>A0ABD6EX95_9BILA</name>
<accession>A0ABD6EX95</accession>
<protein>
    <submittedName>
        <fullName evidence="2">Uncharacterized protein</fullName>
    </submittedName>
</protein>
<sequence length="280" mass="32143">MLRTTEVELRQQLGVASNDKASLQNKLNEYRRKLSEVESHRKRVEQQLQEAVRDRTVLLKRIEVLENEKRRADIAINETSRQREAIEKSLNEMERENKDLYKSCDQLNTQIQELEIEHEARIRELAKQREEQDRALQRLRNEKTQVHRLLESSERSQINRIRQLESALAMTQSQLDAERRRGHQFMLSSPVGAGVVGSSLRSNVFSRIAPASDYDILRQRSFVRSSYGSASSIPFATTSPRTGYTADSSFLSSTRQTTSIGEGTSILTKDTDITDMSKDA</sequence>
<comment type="caution">
    <text evidence="2">The sequence shown here is derived from an EMBL/GenBank/DDBJ whole genome shotgun (WGS) entry which is preliminary data.</text>
</comment>
<keyword evidence="1" id="KW-0175">Coiled coil</keyword>
<keyword evidence="3" id="KW-1185">Reference proteome</keyword>
<evidence type="ECO:0000313" key="2">
    <source>
        <dbReference type="EMBL" id="MFH4982106.1"/>
    </source>
</evidence>
<organism evidence="2 3">
    <name type="scientific">Gnathostoma spinigerum</name>
    <dbReference type="NCBI Taxonomy" id="75299"/>
    <lineage>
        <taxon>Eukaryota</taxon>
        <taxon>Metazoa</taxon>
        <taxon>Ecdysozoa</taxon>
        <taxon>Nematoda</taxon>
        <taxon>Chromadorea</taxon>
        <taxon>Rhabditida</taxon>
        <taxon>Spirurina</taxon>
        <taxon>Gnathostomatomorpha</taxon>
        <taxon>Gnathostomatoidea</taxon>
        <taxon>Gnathostomatidae</taxon>
        <taxon>Gnathostoma</taxon>
    </lineage>
</organism>